<dbReference type="AlphaFoldDB" id="A0AAD6FKH3"/>
<protein>
    <submittedName>
        <fullName evidence="1">Uncharacterized protein</fullName>
    </submittedName>
</protein>
<evidence type="ECO:0000313" key="1">
    <source>
        <dbReference type="EMBL" id="KAJ4938716.1"/>
    </source>
</evidence>
<proteinExistence type="predicted"/>
<name>A0AAD6FKH3_9TELE</name>
<sequence>MKKQRKDGGKQSETETDVLLCPPSGTEALQLGMTNRFPKICLKTGSTFPLHFTEGRCYVWQGRGPLLTAVQIFQRIMYVCVRSFRHQHLYKISTSHLGGPMKNSTPGP</sequence>
<comment type="caution">
    <text evidence="1">The sequence shown here is derived from an EMBL/GenBank/DDBJ whole genome shotgun (WGS) entry which is preliminary data.</text>
</comment>
<dbReference type="Proteomes" id="UP001219934">
    <property type="component" value="Unassembled WGS sequence"/>
</dbReference>
<evidence type="ECO:0000313" key="2">
    <source>
        <dbReference type="Proteomes" id="UP001219934"/>
    </source>
</evidence>
<gene>
    <name evidence="1" type="ORF">JOQ06_003325</name>
</gene>
<dbReference type="EMBL" id="JAPTMU010000009">
    <property type="protein sequence ID" value="KAJ4938716.1"/>
    <property type="molecule type" value="Genomic_DNA"/>
</dbReference>
<organism evidence="1 2">
    <name type="scientific">Pogonophryne albipinna</name>
    <dbReference type="NCBI Taxonomy" id="1090488"/>
    <lineage>
        <taxon>Eukaryota</taxon>
        <taxon>Metazoa</taxon>
        <taxon>Chordata</taxon>
        <taxon>Craniata</taxon>
        <taxon>Vertebrata</taxon>
        <taxon>Euteleostomi</taxon>
        <taxon>Actinopterygii</taxon>
        <taxon>Neopterygii</taxon>
        <taxon>Teleostei</taxon>
        <taxon>Neoteleostei</taxon>
        <taxon>Acanthomorphata</taxon>
        <taxon>Eupercaria</taxon>
        <taxon>Perciformes</taxon>
        <taxon>Notothenioidei</taxon>
        <taxon>Pogonophryne</taxon>
    </lineage>
</organism>
<keyword evidence="2" id="KW-1185">Reference proteome</keyword>
<feature type="non-terminal residue" evidence="1">
    <location>
        <position position="1"/>
    </location>
</feature>
<reference evidence="1" key="1">
    <citation type="submission" date="2022-11" db="EMBL/GenBank/DDBJ databases">
        <title>Chromosome-level genome of Pogonophryne albipinna.</title>
        <authorList>
            <person name="Jo E."/>
        </authorList>
    </citation>
    <scope>NUCLEOTIDE SEQUENCE</scope>
    <source>
        <strain evidence="1">SGF0006</strain>
        <tissue evidence="1">Muscle</tissue>
    </source>
</reference>
<accession>A0AAD6FKH3</accession>